<evidence type="ECO:0000256" key="6">
    <source>
        <dbReference type="SAM" id="SignalP"/>
    </source>
</evidence>
<dbReference type="GO" id="GO:0005615">
    <property type="term" value="C:extracellular space"/>
    <property type="evidence" value="ECO:0007669"/>
    <property type="project" value="InterPro"/>
</dbReference>
<feature type="signal peptide" evidence="6">
    <location>
        <begin position="1"/>
        <end position="21"/>
    </location>
</feature>
<feature type="binding site" evidence="3">
    <location>
        <position position="150"/>
    </location>
    <ligand>
        <name>hydrogencarbonate</name>
        <dbReference type="ChEBI" id="CHEBI:17544"/>
        <label>1</label>
    </ligand>
</feature>
<dbReference type="GO" id="GO:0046872">
    <property type="term" value="F:metal ion binding"/>
    <property type="evidence" value="ECO:0007669"/>
    <property type="project" value="UniProtKB-KW"/>
</dbReference>
<dbReference type="Gene3D" id="3.40.190.10">
    <property type="entry name" value="Periplasmic binding protein-like II"/>
    <property type="match status" value="4"/>
</dbReference>
<dbReference type="PRINTS" id="PR00422">
    <property type="entry name" value="TRANSFERRIN"/>
</dbReference>
<dbReference type="EMBL" id="VXIV02003347">
    <property type="protein sequence ID" value="KAF6017999.1"/>
    <property type="molecule type" value="Genomic_DNA"/>
</dbReference>
<dbReference type="PIRSF" id="PIRSF002549">
    <property type="entry name" value="Transferrin"/>
    <property type="match status" value="1"/>
</dbReference>
<dbReference type="PANTHER" id="PTHR11485:SF29">
    <property type="entry name" value="TRANSFERRIN 2"/>
    <property type="match status" value="1"/>
</dbReference>
<feature type="disulfide bond" evidence="5">
    <location>
        <begin position="191"/>
        <end position="214"/>
    </location>
</feature>
<dbReference type="GO" id="GO:0005886">
    <property type="term" value="C:plasma membrane"/>
    <property type="evidence" value="ECO:0007669"/>
    <property type="project" value="TreeGrafter"/>
</dbReference>
<dbReference type="CDD" id="cd13529">
    <property type="entry name" value="PBP2_transferrin"/>
    <property type="match status" value="2"/>
</dbReference>
<keyword evidence="1" id="KW-0677">Repeat</keyword>
<feature type="binding site" evidence="3">
    <location>
        <position position="157"/>
    </location>
    <ligand>
        <name>hydrogencarbonate</name>
        <dbReference type="ChEBI" id="CHEBI:17544"/>
        <label>1</label>
    </ligand>
</feature>
<evidence type="ECO:0000256" key="2">
    <source>
        <dbReference type="ARBA" id="ARBA00023157"/>
    </source>
</evidence>
<evidence type="ECO:0000256" key="5">
    <source>
        <dbReference type="PIRSR" id="PIRSR002549-4"/>
    </source>
</evidence>
<dbReference type="OrthoDB" id="9981115at2759"/>
<sequence>MNCQIFTTFLAVIICSHYAYTQNEDSPALVTEVKICVRSVIEAIKCETLSSELAKMQNPIQSTIRSVSCVEASDSYKCLKMINDGDADIVNLDAGTAYYASINYVSTLFLREKFPMSLQRESPIYSVVVLPKSSNINKLTMLKSKRLCSTGVDDAAGWTLPLSKLVELGILTNTDCNVKVKSAASFFSSMCAPGALTEYHNPFGDNPVSSCEQCGTTGRDWCTYRDMYAGSEGPLLCLKDRVADVGFMRSVDLEYLTTSHHGEAPAYDPNAYKLLCPDGTTTTVTGYDTCNWGEVKPNVLVTSAAKSPETRNEYITFFKELAKAFPPLPDGSSGPGTDSNDTVVAPTATPTTQTFTLFNSDPKYGLNSLFSSAAIDFQTLSSVEDGFNYAGGVEYQKKLDNLLTCPVDYMRFCVVSEYEMRKCENMLLALGVRNLKPVLDCILDNSTQNCMRKIEDGDADVIILDAGDIYEAGKYFDLVPFANENYGDTGNFYYSVAVSRKTESKLTLFNLMAHNSCHGSMRSATGWIYPVLSLIETGQITPGKCDAIKKVGELFRRSCVPGILDDQYNAAGTNPVNLCENCAAGGMDKCQRNTRELYYGDSGAFRCLVENALPPVYKFVYFYSIGVFADGGDIAYVRHMTPRDNTDGRNSDHWARNRRSDDYELLCKNGRRAPLNSWKSCYLAKVPARAVVTAGYKTASEKAIFWNLLNYAQQFYSADSHSYFTMFDSGVDQDDLLFSDSTVRLVEVEPDKQSYTAYLGVTFLKAVNTLNQFDCTSGQATVSASIVTFIFTFICHRLLI</sequence>
<dbReference type="Pfam" id="PF00405">
    <property type="entry name" value="Transferrin"/>
    <property type="match status" value="2"/>
</dbReference>
<evidence type="ECO:0000313" key="8">
    <source>
        <dbReference type="EMBL" id="KAF6017999.1"/>
    </source>
</evidence>
<reference evidence="8" key="1">
    <citation type="submission" date="2020-06" db="EMBL/GenBank/DDBJ databases">
        <title>Draft genome of Bugula neritina, a colonial animal packing powerful symbionts and potential medicines.</title>
        <authorList>
            <person name="Rayko M."/>
        </authorList>
    </citation>
    <scope>NUCLEOTIDE SEQUENCE [LARGE SCALE GENOMIC DNA]</scope>
    <source>
        <strain evidence="8">Kwan_BN1</strain>
    </source>
</reference>
<feature type="disulfide bond" evidence="5">
    <location>
        <begin position="413"/>
        <end position="450"/>
    </location>
</feature>
<feature type="binding site" evidence="4">
    <location>
        <position position="493"/>
    </location>
    <ligand>
        <name>Fe(3+)</name>
        <dbReference type="ChEBI" id="CHEBI:29034"/>
        <label>1</label>
    </ligand>
</feature>
<feature type="disulfide bond" evidence="5">
    <location>
        <begin position="423"/>
        <end position="441"/>
    </location>
</feature>
<feature type="binding site" evidence="3">
    <location>
        <position position="156"/>
    </location>
    <ligand>
        <name>hydrogencarbonate</name>
        <dbReference type="ChEBI" id="CHEBI:17544"/>
        <label>1</label>
    </ligand>
</feature>
<feature type="disulfide bond" evidence="5">
    <location>
        <begin position="517"/>
        <end position="607"/>
    </location>
</feature>
<dbReference type="PANTHER" id="PTHR11485">
    <property type="entry name" value="TRANSFERRIN"/>
    <property type="match status" value="1"/>
</dbReference>
<feature type="disulfide bond" evidence="5">
    <location>
        <begin position="667"/>
        <end position="681"/>
    </location>
</feature>
<keyword evidence="2 5" id="KW-1015">Disulfide bond</keyword>
<feature type="disulfide bond" evidence="5">
    <location>
        <begin position="46"/>
        <end position="69"/>
    </location>
</feature>
<feature type="disulfide bond" evidence="5">
    <location>
        <begin position="36"/>
        <end position="78"/>
    </location>
</feature>
<feature type="disulfide bond" evidence="5">
    <location>
        <begin position="211"/>
        <end position="222"/>
    </location>
</feature>
<dbReference type="InterPro" id="IPR016357">
    <property type="entry name" value="Transferrin"/>
</dbReference>
<feature type="disulfide bond" evidence="5">
    <location>
        <begin position="276"/>
        <end position="290"/>
    </location>
</feature>
<dbReference type="Proteomes" id="UP000593567">
    <property type="component" value="Unassembled WGS sequence"/>
</dbReference>
<accession>A0A7J7IVR9</accession>
<dbReference type="InterPro" id="IPR018195">
    <property type="entry name" value="Transferrin_Fe_BS"/>
</dbReference>
<keyword evidence="4" id="KW-0479">Metal-binding</keyword>
<feature type="binding site" evidence="4">
    <location>
        <position position="465"/>
    </location>
    <ligand>
        <name>Fe(3+)</name>
        <dbReference type="ChEBI" id="CHEBI:29034"/>
        <label>1</label>
    </ligand>
</feature>
<dbReference type="SUPFAM" id="SSF53850">
    <property type="entry name" value="Periplasmic binding protein-like II"/>
    <property type="match status" value="2"/>
</dbReference>
<feature type="binding site" evidence="3">
    <location>
        <position position="526"/>
    </location>
    <ligand>
        <name>hydrogencarbonate</name>
        <dbReference type="ChEBI" id="CHEBI:17544"/>
        <label>1</label>
    </ligand>
</feature>
<dbReference type="SMART" id="SM00094">
    <property type="entry name" value="TR_FER"/>
    <property type="match status" value="2"/>
</dbReference>
<keyword evidence="6" id="KW-0732">Signal</keyword>
<dbReference type="GO" id="GO:0055037">
    <property type="term" value="C:recycling endosome"/>
    <property type="evidence" value="ECO:0007669"/>
    <property type="project" value="TreeGrafter"/>
</dbReference>
<evidence type="ECO:0000256" key="4">
    <source>
        <dbReference type="PIRSR" id="PIRSR002549-3"/>
    </source>
</evidence>
<gene>
    <name evidence="8" type="ORF">EB796_023680</name>
</gene>
<feature type="binding site" evidence="4">
    <location>
        <position position="93"/>
    </location>
    <ligand>
        <name>Fe(3+)</name>
        <dbReference type="ChEBI" id="CHEBI:29034"/>
        <label>1</label>
    </ligand>
</feature>
<evidence type="ECO:0000313" key="9">
    <source>
        <dbReference type="Proteomes" id="UP000593567"/>
    </source>
</evidence>
<name>A0A7J7IVR9_BUGNE</name>
<dbReference type="PROSITE" id="PS00207">
    <property type="entry name" value="TRANSFERRIN_LIKE_3"/>
    <property type="match status" value="1"/>
</dbReference>
<protein>
    <submittedName>
        <fullName evidence="8">MFI2</fullName>
    </submittedName>
</protein>
<feature type="chain" id="PRO_5029571394" evidence="6">
    <location>
        <begin position="22"/>
        <end position="800"/>
    </location>
</feature>
<evidence type="ECO:0000259" key="7">
    <source>
        <dbReference type="PROSITE" id="PS51408"/>
    </source>
</evidence>
<organism evidence="8 9">
    <name type="scientific">Bugula neritina</name>
    <name type="common">Brown bryozoan</name>
    <name type="synonym">Sertularia neritina</name>
    <dbReference type="NCBI Taxonomy" id="10212"/>
    <lineage>
        <taxon>Eukaryota</taxon>
        <taxon>Metazoa</taxon>
        <taxon>Spiralia</taxon>
        <taxon>Lophotrochozoa</taxon>
        <taxon>Bryozoa</taxon>
        <taxon>Gymnolaemata</taxon>
        <taxon>Cheilostomatida</taxon>
        <taxon>Flustrina</taxon>
        <taxon>Buguloidea</taxon>
        <taxon>Bugulidae</taxon>
        <taxon>Bugula</taxon>
    </lineage>
</organism>
<keyword evidence="4" id="KW-0408">Iron</keyword>
<feature type="disulfide bond" evidence="5">
    <location>
        <begin position="559"/>
        <end position="579"/>
    </location>
</feature>
<evidence type="ECO:0000256" key="3">
    <source>
        <dbReference type="PIRSR" id="PIRSR002549-2"/>
    </source>
</evidence>
<feature type="domain" description="Transferrin-like" evidence="7">
    <location>
        <begin position="33"/>
        <end position="398"/>
    </location>
</feature>
<proteinExistence type="predicted"/>
<dbReference type="PROSITE" id="PS51408">
    <property type="entry name" value="TRANSFERRIN_LIKE_4"/>
    <property type="match status" value="2"/>
</dbReference>
<dbReference type="GO" id="GO:0005769">
    <property type="term" value="C:early endosome"/>
    <property type="evidence" value="ECO:0007669"/>
    <property type="project" value="TreeGrafter"/>
</dbReference>
<dbReference type="AlphaFoldDB" id="A0A7J7IVR9"/>
<feature type="domain" description="Transferrin-like" evidence="7">
    <location>
        <begin position="410"/>
        <end position="772"/>
    </location>
</feature>
<feature type="disulfide bond" evidence="5">
    <location>
        <begin position="148"/>
        <end position="237"/>
    </location>
</feature>
<dbReference type="InterPro" id="IPR001156">
    <property type="entry name" value="Transferrin-like_dom"/>
</dbReference>
<keyword evidence="9" id="KW-1185">Reference proteome</keyword>
<evidence type="ECO:0000256" key="1">
    <source>
        <dbReference type="ARBA" id="ARBA00022737"/>
    </source>
</evidence>
<comment type="caution">
    <text evidence="8">The sequence shown here is derived from an EMBL/GenBank/DDBJ whole genome shotgun (WGS) entry which is preliminary data.</text>
</comment>
<dbReference type="GO" id="GO:0006826">
    <property type="term" value="P:iron ion transport"/>
    <property type="evidence" value="ECO:0007669"/>
    <property type="project" value="TreeGrafter"/>
</dbReference>